<accession>A0A8S5U882</accession>
<organism evidence="1">
    <name type="scientific">Podoviridae sp. ctdxt3</name>
    <dbReference type="NCBI Taxonomy" id="2825263"/>
    <lineage>
        <taxon>Viruses</taxon>
        <taxon>Duplodnaviria</taxon>
        <taxon>Heunggongvirae</taxon>
        <taxon>Uroviricota</taxon>
        <taxon>Caudoviricetes</taxon>
    </lineage>
</organism>
<name>A0A8S5U882_9CAUD</name>
<protein>
    <submittedName>
        <fullName evidence="1">Major tail protein</fullName>
    </submittedName>
</protein>
<reference evidence="1" key="1">
    <citation type="journal article" date="2021" name="Proc. Natl. Acad. Sci. U.S.A.">
        <title>A Catalog of Tens of Thousands of Viruses from Human Metagenomes Reveals Hidden Associations with Chronic Diseases.</title>
        <authorList>
            <person name="Tisza M.J."/>
            <person name="Buck C.B."/>
        </authorList>
    </citation>
    <scope>NUCLEOTIDE SEQUENCE</scope>
    <source>
        <strain evidence="1">Ctdxt3</strain>
    </source>
</reference>
<sequence>MPVTTWEPGATVTLYRVPWDINYHDVVQFDSITDRLNYFSTLESLSISVHSSVYCYPGEPITIDVPYTLAFHYNYVVVSNPLRETDPVTPPINYYYFITGCTQDAPQPTTLTLQPDVWQQYLFDIDMGTGYYTQGHLPMVNTPCLATDNVPATLNRYFSIPEGLDNGPEFQDFYVETYSLQTDSNGVAKADYLAIVSTADLTADPGSVDNPTLKSAVGGFYNGIFSGSAVYLIDLDSSASSVARILHEMSLYSWVTQCIVSITSVPRALVQPDDIGPAGHLFGASANPQLMTFHAASDGIFDLGSTGASIKTGVILNQGWDGLADYRDLRKLWAYPYTVVELSNGQNSVFLKPQLLPANDTPVKIMACAVAPYLEAAAIPWGYGSNNPGTFTLSMVQTDGTATTTSSATVPFGDLLDTAVWFDQFPQWSILNNSAIVYMASTAHTRQYQYDTASYNQEMSTLNQARNFSNQVGYPFSPSDQAYMAQAANSLRDLGTGAISSGAEAVAGWGRDLGLSWTQQGTNAAMGLALGGIVSQVPYIGDAWSGLNTGLNDYNFESAKIAGDYAQAVKAVESGVADAQLKPPSSVGNVGGQGLRYANGLTYTLFVKYKRINSAYVAKLGDYFRRWGYTVNRYIDIPDDLRICTPCSYWRFAEVYLECARADETDKDRIRAILQQGTTVWAEPGRIGKAKPTDIRPIQTKIQTYYT</sequence>
<proteinExistence type="predicted"/>
<evidence type="ECO:0000313" key="1">
    <source>
        <dbReference type="EMBL" id="DAF90689.1"/>
    </source>
</evidence>
<dbReference type="EMBL" id="BK016035">
    <property type="protein sequence ID" value="DAF90689.1"/>
    <property type="molecule type" value="Genomic_DNA"/>
</dbReference>